<comment type="function">
    <text evidence="6">Specifically methylates the N7 position of a guanine in 16S rRNA.</text>
</comment>
<evidence type="ECO:0000256" key="4">
    <source>
        <dbReference type="ARBA" id="ARBA00022679"/>
    </source>
</evidence>
<proteinExistence type="inferred from homology"/>
<dbReference type="Gene3D" id="3.40.50.150">
    <property type="entry name" value="Vaccinia Virus protein VP39"/>
    <property type="match status" value="1"/>
</dbReference>
<accession>A0A9D2H369</accession>
<organism evidence="8 9">
    <name type="scientific">Candidatus Gallimonas gallistercoris</name>
    <dbReference type="NCBI Taxonomy" id="2838602"/>
    <lineage>
        <taxon>Bacteria</taxon>
        <taxon>Bacillati</taxon>
        <taxon>Bacillota</taxon>
        <taxon>Clostridia</taxon>
        <taxon>Candidatus Gallimonas</taxon>
    </lineage>
</organism>
<evidence type="ECO:0000313" key="8">
    <source>
        <dbReference type="EMBL" id="HJA03069.1"/>
    </source>
</evidence>
<keyword evidence="4 6" id="KW-0808">Transferase</keyword>
<dbReference type="GO" id="GO:0070043">
    <property type="term" value="F:rRNA (guanine-N7-)-methyltransferase activity"/>
    <property type="evidence" value="ECO:0007669"/>
    <property type="project" value="UniProtKB-UniRule"/>
</dbReference>
<reference evidence="8" key="1">
    <citation type="journal article" date="2021" name="PeerJ">
        <title>Extensive microbial diversity within the chicken gut microbiome revealed by metagenomics and culture.</title>
        <authorList>
            <person name="Gilroy R."/>
            <person name="Ravi A."/>
            <person name="Getino M."/>
            <person name="Pursley I."/>
            <person name="Horton D.L."/>
            <person name="Alikhan N.F."/>
            <person name="Baker D."/>
            <person name="Gharbi K."/>
            <person name="Hall N."/>
            <person name="Watson M."/>
            <person name="Adriaenssens E.M."/>
            <person name="Foster-Nyarko E."/>
            <person name="Jarju S."/>
            <person name="Secka A."/>
            <person name="Antonio M."/>
            <person name="Oren A."/>
            <person name="Chaudhuri R.R."/>
            <person name="La Ragione R."/>
            <person name="Hildebrand F."/>
            <person name="Pallen M.J."/>
        </authorList>
    </citation>
    <scope>NUCLEOTIDE SEQUENCE</scope>
    <source>
        <strain evidence="8">CHK156-179</strain>
    </source>
</reference>
<feature type="binding site" evidence="6">
    <location>
        <position position="143"/>
    </location>
    <ligand>
        <name>S-adenosyl-L-methionine</name>
        <dbReference type="ChEBI" id="CHEBI:59789"/>
    </ligand>
</feature>
<evidence type="ECO:0000256" key="3">
    <source>
        <dbReference type="ARBA" id="ARBA00022603"/>
    </source>
</evidence>
<evidence type="ECO:0000256" key="6">
    <source>
        <dbReference type="HAMAP-Rule" id="MF_00074"/>
    </source>
</evidence>
<feature type="binding site" evidence="6">
    <location>
        <begin position="97"/>
        <end position="99"/>
    </location>
    <ligand>
        <name>S-adenosyl-L-methionine</name>
        <dbReference type="ChEBI" id="CHEBI:59789"/>
    </ligand>
</feature>
<feature type="compositionally biased region" description="Basic and acidic residues" evidence="7">
    <location>
        <begin position="216"/>
        <end position="233"/>
    </location>
</feature>
<dbReference type="PANTHER" id="PTHR31760:SF0">
    <property type="entry name" value="S-ADENOSYL-L-METHIONINE-DEPENDENT METHYLTRANSFERASES SUPERFAMILY PROTEIN"/>
    <property type="match status" value="1"/>
</dbReference>
<dbReference type="InterPro" id="IPR003682">
    <property type="entry name" value="rRNA_ssu_MeTfrase_G"/>
</dbReference>
<keyword evidence="2 6" id="KW-0698">rRNA processing</keyword>
<dbReference type="NCBIfam" id="TIGR00138">
    <property type="entry name" value="rsmG_gidB"/>
    <property type="match status" value="1"/>
</dbReference>
<dbReference type="PIRSF" id="PIRSF003078">
    <property type="entry name" value="GidB"/>
    <property type="match status" value="1"/>
</dbReference>
<dbReference type="EC" id="2.1.1.-" evidence="6"/>
<keyword evidence="3 6" id="KW-0489">Methyltransferase</keyword>
<evidence type="ECO:0000256" key="1">
    <source>
        <dbReference type="ARBA" id="ARBA00022490"/>
    </source>
</evidence>
<feature type="binding site" evidence="6">
    <location>
        <position position="74"/>
    </location>
    <ligand>
        <name>S-adenosyl-L-methionine</name>
        <dbReference type="ChEBI" id="CHEBI:59789"/>
    </ligand>
</feature>
<dbReference type="Proteomes" id="UP000824221">
    <property type="component" value="Unassembled WGS sequence"/>
</dbReference>
<dbReference type="SUPFAM" id="SSF53335">
    <property type="entry name" value="S-adenosyl-L-methionine-dependent methyltransferases"/>
    <property type="match status" value="1"/>
</dbReference>
<sequence>MGYEKAALDMGRAETLFRENREAFGAFFKMLLEYNAKYNLTAITEEEEVNAKHFLDSLAGEALFPAGARVLEVGSGAGFPSVPLMLVRPDLSFTLIESTGKKCDFLISAAEKFSLQAEVLHVRAEDAGRDPCYREQFDVCCARAVARLNTLLEYCLPFVKPGGVFLAYKGSGAEEELAEAKRALSLLGGGQVKAYSYSLPNGMGERAILAVRKTKPTPEKYPRGRGKERSAPL</sequence>
<keyword evidence="1 6" id="KW-0963">Cytoplasm</keyword>
<evidence type="ECO:0000256" key="7">
    <source>
        <dbReference type="SAM" id="MobiDB-lite"/>
    </source>
</evidence>
<feature type="binding site" evidence="6">
    <location>
        <begin position="124"/>
        <end position="125"/>
    </location>
    <ligand>
        <name>S-adenosyl-L-methionine</name>
        <dbReference type="ChEBI" id="CHEBI:59789"/>
    </ligand>
</feature>
<dbReference type="GO" id="GO:0005829">
    <property type="term" value="C:cytosol"/>
    <property type="evidence" value="ECO:0007669"/>
    <property type="project" value="TreeGrafter"/>
</dbReference>
<dbReference type="AlphaFoldDB" id="A0A9D2H369"/>
<dbReference type="HAMAP" id="MF_00074">
    <property type="entry name" value="16SrRNA_methyltr_G"/>
    <property type="match status" value="1"/>
</dbReference>
<comment type="caution">
    <text evidence="8">The sequence shown here is derived from an EMBL/GenBank/DDBJ whole genome shotgun (WGS) entry which is preliminary data.</text>
</comment>
<reference evidence="8" key="2">
    <citation type="submission" date="2021-04" db="EMBL/GenBank/DDBJ databases">
        <authorList>
            <person name="Gilroy R."/>
        </authorList>
    </citation>
    <scope>NUCLEOTIDE SEQUENCE</scope>
    <source>
        <strain evidence="8">CHK156-179</strain>
    </source>
</reference>
<feature type="binding site" evidence="6">
    <location>
        <position position="79"/>
    </location>
    <ligand>
        <name>S-adenosyl-L-methionine</name>
        <dbReference type="ChEBI" id="CHEBI:59789"/>
    </ligand>
</feature>
<dbReference type="InterPro" id="IPR029063">
    <property type="entry name" value="SAM-dependent_MTases_sf"/>
</dbReference>
<dbReference type="FunFam" id="3.40.50.150:FF:000041">
    <property type="entry name" value="Ribosomal RNA small subunit methyltransferase G"/>
    <property type="match status" value="1"/>
</dbReference>
<feature type="region of interest" description="Disordered" evidence="7">
    <location>
        <begin position="212"/>
        <end position="233"/>
    </location>
</feature>
<evidence type="ECO:0000313" key="9">
    <source>
        <dbReference type="Proteomes" id="UP000824221"/>
    </source>
</evidence>
<dbReference type="Pfam" id="PF02527">
    <property type="entry name" value="GidB"/>
    <property type="match status" value="1"/>
</dbReference>
<protein>
    <recommendedName>
        <fullName evidence="6">Ribosomal RNA small subunit methyltransferase G</fullName>
        <ecNumber evidence="6">2.1.1.-</ecNumber>
    </recommendedName>
    <alternativeName>
        <fullName evidence="6">16S rRNA 7-methylguanosine methyltransferase</fullName>
        <shortName evidence="6">16S rRNA m7G methyltransferase</shortName>
    </alternativeName>
</protein>
<evidence type="ECO:0000256" key="2">
    <source>
        <dbReference type="ARBA" id="ARBA00022552"/>
    </source>
</evidence>
<name>A0A9D2H369_9FIRM</name>
<evidence type="ECO:0000256" key="5">
    <source>
        <dbReference type="ARBA" id="ARBA00022691"/>
    </source>
</evidence>
<comment type="similarity">
    <text evidence="6">Belongs to the methyltransferase superfamily. RNA methyltransferase RsmG family.</text>
</comment>
<keyword evidence="5 6" id="KW-0949">S-adenosyl-L-methionine</keyword>
<comment type="subcellular location">
    <subcellularLocation>
        <location evidence="6">Cytoplasm</location>
    </subcellularLocation>
</comment>
<dbReference type="EMBL" id="DXAJ01000102">
    <property type="protein sequence ID" value="HJA03069.1"/>
    <property type="molecule type" value="Genomic_DNA"/>
</dbReference>
<dbReference type="PANTHER" id="PTHR31760">
    <property type="entry name" value="S-ADENOSYL-L-METHIONINE-DEPENDENT METHYLTRANSFERASES SUPERFAMILY PROTEIN"/>
    <property type="match status" value="1"/>
</dbReference>
<gene>
    <name evidence="6 8" type="primary">rsmG</name>
    <name evidence="8" type="ORF">H9797_06835</name>
</gene>